<proteinExistence type="predicted"/>
<gene>
    <name evidence="2" type="ORF">BKA55DRAFT_579405</name>
</gene>
<evidence type="ECO:0000313" key="3">
    <source>
        <dbReference type="Proteomes" id="UP000720189"/>
    </source>
</evidence>
<comment type="caution">
    <text evidence="2">The sequence shown here is derived from an EMBL/GenBank/DDBJ whole genome shotgun (WGS) entry which is preliminary data.</text>
</comment>
<dbReference type="AlphaFoldDB" id="A0A9P9GB83"/>
<feature type="signal peptide" evidence="1">
    <location>
        <begin position="1"/>
        <end position="30"/>
    </location>
</feature>
<reference evidence="2" key="1">
    <citation type="journal article" date="2021" name="Nat. Commun.">
        <title>Genetic determinants of endophytism in the Arabidopsis root mycobiome.</title>
        <authorList>
            <person name="Mesny F."/>
            <person name="Miyauchi S."/>
            <person name="Thiergart T."/>
            <person name="Pickel B."/>
            <person name="Atanasova L."/>
            <person name="Karlsson M."/>
            <person name="Huettel B."/>
            <person name="Barry K.W."/>
            <person name="Haridas S."/>
            <person name="Chen C."/>
            <person name="Bauer D."/>
            <person name="Andreopoulos W."/>
            <person name="Pangilinan J."/>
            <person name="LaButti K."/>
            <person name="Riley R."/>
            <person name="Lipzen A."/>
            <person name="Clum A."/>
            <person name="Drula E."/>
            <person name="Henrissat B."/>
            <person name="Kohler A."/>
            <person name="Grigoriev I.V."/>
            <person name="Martin F.M."/>
            <person name="Hacquard S."/>
        </authorList>
    </citation>
    <scope>NUCLEOTIDE SEQUENCE</scope>
    <source>
        <strain evidence="2">MPI-CAGE-AT-0023</strain>
    </source>
</reference>
<protein>
    <recommendedName>
        <fullName evidence="4">Secreted protein</fullName>
    </recommendedName>
</protein>
<dbReference type="RefSeq" id="XP_046044524.1">
    <property type="nucleotide sequence ID" value="XM_046193851.1"/>
</dbReference>
<name>A0A9P9GB83_FUSRE</name>
<dbReference type="GeneID" id="70223805"/>
<keyword evidence="1" id="KW-0732">Signal</keyword>
<accession>A0A9P9GB83</accession>
<evidence type="ECO:0008006" key="4">
    <source>
        <dbReference type="Google" id="ProtNLM"/>
    </source>
</evidence>
<dbReference type="EMBL" id="JAGMUX010000017">
    <property type="protein sequence ID" value="KAH7234759.1"/>
    <property type="molecule type" value="Genomic_DNA"/>
</dbReference>
<keyword evidence="3" id="KW-1185">Reference proteome</keyword>
<dbReference type="Proteomes" id="UP000720189">
    <property type="component" value="Unassembled WGS sequence"/>
</dbReference>
<feature type="chain" id="PRO_5040331687" description="Secreted protein" evidence="1">
    <location>
        <begin position="31"/>
        <end position="73"/>
    </location>
</feature>
<evidence type="ECO:0000313" key="2">
    <source>
        <dbReference type="EMBL" id="KAH7234759.1"/>
    </source>
</evidence>
<organism evidence="2 3">
    <name type="scientific">Fusarium redolens</name>
    <dbReference type="NCBI Taxonomy" id="48865"/>
    <lineage>
        <taxon>Eukaryota</taxon>
        <taxon>Fungi</taxon>
        <taxon>Dikarya</taxon>
        <taxon>Ascomycota</taxon>
        <taxon>Pezizomycotina</taxon>
        <taxon>Sordariomycetes</taxon>
        <taxon>Hypocreomycetidae</taxon>
        <taxon>Hypocreales</taxon>
        <taxon>Nectriaceae</taxon>
        <taxon>Fusarium</taxon>
        <taxon>Fusarium redolens species complex</taxon>
    </lineage>
</organism>
<sequence length="73" mass="8252">MGMRVVFRLFQRWLLVPFWNFSTNITGALAPLMHTRICGCTVSMILFPLRKINGEETYTGRTDLSGGIKSGSR</sequence>
<evidence type="ECO:0000256" key="1">
    <source>
        <dbReference type="SAM" id="SignalP"/>
    </source>
</evidence>